<name>A0ABM1RZZ9_LIMPO</name>
<dbReference type="InterPro" id="IPR016355">
    <property type="entry name" value="NR5-like"/>
</dbReference>
<sequence>MTMDRNSVYRVPQQTSKNYGGTMVSHKQIVAEEDAATADTEIMHVVANDAGVVNMRPKRQQVSINGGTRLVDYEQERERPMSWEGGISDDEMGQEQISNCHIRAPNSSLNYCRHLLRSGSPMCLADEDYHPTTVCKAPCMESDTVKINNSNMNISVVSPNAKPHYSLPNSNPHVVERKTLHNYGSVPSVFSKEQPLIGHPGLYGRNPLPAHSHYSPIQTQHVIDYVSGPYSQSPSPVFLGPTSTRSSRSSQSSGQSPLLNRHVSGLSLSSYPNTHSPVLGQQSVEDVANSSMQSQKHSPQQGSQKNLETSFYSPKQSPSQMRHHYPDGRASFSASPNSTQSKGTMLSRPIPFGASPSPTFHHYSQQGTSEFQLNSKYDSHATYGNMYCEQAPHISPVPHHPGLEIRSTASSASDESNTSDFAGSSHRLPVDNSSDESGVPLMTDISQGSLGYSGASGGISRQQLLSGPCPICGDRISGFHYGIFSCESCKGFFKRTVQNKKNYVCLRGANCHVAINTRKKCPACRFNKCLKMGMKLEAIREDRTRGGRSTYQCSYALPNQPLNDSWVPMGPERLHNSEPLLDGSEKMYQNCGKDGHNSSPFIPQLIHEIMSVEHLWHYSENEMTKIPDQLEEKSTDGDCDLLTTLCKIADNRLYKIVKWCKSLPLFKEIQRDDQIALLINSWCEMLLLSCCYRSMSTPNQVCISRDKPVNLQQAQQSGLGPVIERMLNLIEHLRRLQLDQHEFVCLKVIILLTSDVSGLKEPDKVRTCQKQVLEALQAYTRSNYPNLPSKFGELLLRIPELERACQFGKESLDSKQRGGDVPSFHLLMELLRGDH</sequence>
<dbReference type="InterPro" id="IPR000536">
    <property type="entry name" value="Nucl_hrmn_rcpt_lig-bd"/>
</dbReference>
<evidence type="ECO:0000256" key="5">
    <source>
        <dbReference type="ARBA" id="ARBA00023015"/>
    </source>
</evidence>
<dbReference type="InterPro" id="IPR001723">
    <property type="entry name" value="Nuclear_hrmn_rcpt"/>
</dbReference>
<feature type="compositionally biased region" description="Polar residues" evidence="10">
    <location>
        <begin position="407"/>
        <end position="422"/>
    </location>
</feature>
<dbReference type="PROSITE" id="PS00031">
    <property type="entry name" value="NUCLEAR_REC_DBD_1"/>
    <property type="match status" value="1"/>
</dbReference>
<evidence type="ECO:0000256" key="9">
    <source>
        <dbReference type="ARBA" id="ARBA00023242"/>
    </source>
</evidence>
<evidence type="ECO:0000259" key="11">
    <source>
        <dbReference type="PROSITE" id="PS51030"/>
    </source>
</evidence>
<evidence type="ECO:0000256" key="3">
    <source>
        <dbReference type="ARBA" id="ARBA00022771"/>
    </source>
</evidence>
<gene>
    <name evidence="14" type="primary">LOC106476317</name>
</gene>
<dbReference type="Pfam" id="PF00104">
    <property type="entry name" value="Hormone_recep"/>
    <property type="match status" value="1"/>
</dbReference>
<organism evidence="13 14">
    <name type="scientific">Limulus polyphemus</name>
    <name type="common">Atlantic horseshoe crab</name>
    <dbReference type="NCBI Taxonomy" id="6850"/>
    <lineage>
        <taxon>Eukaryota</taxon>
        <taxon>Metazoa</taxon>
        <taxon>Ecdysozoa</taxon>
        <taxon>Arthropoda</taxon>
        <taxon>Chelicerata</taxon>
        <taxon>Merostomata</taxon>
        <taxon>Xiphosura</taxon>
        <taxon>Limulidae</taxon>
        <taxon>Limulus</taxon>
    </lineage>
</organism>
<proteinExistence type="predicted"/>
<feature type="region of interest" description="Disordered" evidence="10">
    <location>
        <begin position="233"/>
        <end position="348"/>
    </location>
</feature>
<dbReference type="InterPro" id="IPR035500">
    <property type="entry name" value="NHR-like_dom_sf"/>
</dbReference>
<evidence type="ECO:0000256" key="6">
    <source>
        <dbReference type="ARBA" id="ARBA00023125"/>
    </source>
</evidence>
<dbReference type="Proteomes" id="UP000694941">
    <property type="component" value="Unplaced"/>
</dbReference>
<keyword evidence="8" id="KW-0675">Receptor</keyword>
<reference evidence="14" key="1">
    <citation type="submission" date="2025-08" db="UniProtKB">
        <authorList>
            <consortium name="RefSeq"/>
        </authorList>
    </citation>
    <scope>IDENTIFICATION</scope>
    <source>
        <tissue evidence="14">Muscle</tissue>
    </source>
</reference>
<keyword evidence="13" id="KW-1185">Reference proteome</keyword>
<evidence type="ECO:0000256" key="8">
    <source>
        <dbReference type="ARBA" id="ARBA00023170"/>
    </source>
</evidence>
<dbReference type="InterPro" id="IPR001628">
    <property type="entry name" value="Znf_hrmn_rcpt"/>
</dbReference>
<dbReference type="PROSITE" id="PS51843">
    <property type="entry name" value="NR_LBD"/>
    <property type="match status" value="1"/>
</dbReference>
<dbReference type="GeneID" id="106476317"/>
<keyword evidence="3" id="KW-0863">Zinc-finger</keyword>
<evidence type="ECO:0000256" key="1">
    <source>
        <dbReference type="ARBA" id="ARBA00004123"/>
    </source>
</evidence>
<keyword evidence="4" id="KW-0862">Zinc</keyword>
<dbReference type="SUPFAM" id="SSF48508">
    <property type="entry name" value="Nuclear receptor ligand-binding domain"/>
    <property type="match status" value="1"/>
</dbReference>
<dbReference type="PRINTS" id="PR00047">
    <property type="entry name" value="STROIDFINGER"/>
</dbReference>
<dbReference type="Gene3D" id="3.30.50.10">
    <property type="entry name" value="Erythroid Transcription Factor GATA-1, subunit A"/>
    <property type="match status" value="1"/>
</dbReference>
<dbReference type="Gene3D" id="1.10.565.10">
    <property type="entry name" value="Retinoid X Receptor"/>
    <property type="match status" value="1"/>
</dbReference>
<evidence type="ECO:0000256" key="2">
    <source>
        <dbReference type="ARBA" id="ARBA00022723"/>
    </source>
</evidence>
<accession>A0ABM1RZZ9</accession>
<dbReference type="PROSITE" id="PS51030">
    <property type="entry name" value="NUCLEAR_REC_DBD_2"/>
    <property type="match status" value="1"/>
</dbReference>
<evidence type="ECO:0000256" key="10">
    <source>
        <dbReference type="SAM" id="MobiDB-lite"/>
    </source>
</evidence>
<dbReference type="PRINTS" id="PR00398">
    <property type="entry name" value="STRDHORMONER"/>
</dbReference>
<feature type="domain" description="NR LBD" evidence="12">
    <location>
        <begin position="601"/>
        <end position="834"/>
    </location>
</feature>
<dbReference type="SMART" id="SM00399">
    <property type="entry name" value="ZnF_C4"/>
    <property type="match status" value="1"/>
</dbReference>
<dbReference type="CDD" id="cd07167">
    <property type="entry name" value="NR_DBD_Lrh-1_like"/>
    <property type="match status" value="1"/>
</dbReference>
<dbReference type="CDD" id="cd06930">
    <property type="entry name" value="NR_LBD_F2"/>
    <property type="match status" value="1"/>
</dbReference>
<keyword evidence="9" id="KW-0539">Nucleus</keyword>
<evidence type="ECO:0000256" key="4">
    <source>
        <dbReference type="ARBA" id="ARBA00022833"/>
    </source>
</evidence>
<dbReference type="RefSeq" id="XP_022236954.1">
    <property type="nucleotide sequence ID" value="XM_022381246.1"/>
</dbReference>
<evidence type="ECO:0000313" key="14">
    <source>
        <dbReference type="RefSeq" id="XP_022236954.1"/>
    </source>
</evidence>
<feature type="domain" description="Nuclear receptor" evidence="11">
    <location>
        <begin position="466"/>
        <end position="541"/>
    </location>
</feature>
<feature type="region of interest" description="Disordered" evidence="10">
    <location>
        <begin position="394"/>
        <end position="440"/>
    </location>
</feature>
<evidence type="ECO:0000259" key="12">
    <source>
        <dbReference type="PROSITE" id="PS51843"/>
    </source>
</evidence>
<feature type="compositionally biased region" description="Low complexity" evidence="10">
    <location>
        <begin position="240"/>
        <end position="257"/>
    </location>
</feature>
<keyword evidence="5" id="KW-0805">Transcription regulation</keyword>
<evidence type="ECO:0000256" key="7">
    <source>
        <dbReference type="ARBA" id="ARBA00023163"/>
    </source>
</evidence>
<keyword evidence="7" id="KW-0804">Transcription</keyword>
<feature type="compositionally biased region" description="Polar residues" evidence="10">
    <location>
        <begin position="266"/>
        <end position="320"/>
    </location>
</feature>
<comment type="subcellular location">
    <subcellularLocation>
        <location evidence="1">Nucleus</location>
    </subcellularLocation>
</comment>
<dbReference type="PANTHER" id="PTHR24086">
    <property type="entry name" value="NUCLEAR RECEPTOR SUBFAMILY 5 GROUP A"/>
    <property type="match status" value="1"/>
</dbReference>
<feature type="compositionally biased region" description="Polar residues" evidence="10">
    <location>
        <begin position="332"/>
        <end position="344"/>
    </location>
</feature>
<keyword evidence="2" id="KW-0479">Metal-binding</keyword>
<keyword evidence="6" id="KW-0238">DNA-binding</keyword>
<dbReference type="PANTHER" id="PTHR24086:SF25">
    <property type="entry name" value="NUCLEAR HORMONE RECEPTOR FTZ-F1 BETA"/>
    <property type="match status" value="1"/>
</dbReference>
<feature type="region of interest" description="Disordered" evidence="10">
    <location>
        <begin position="1"/>
        <end position="20"/>
    </location>
</feature>
<dbReference type="SUPFAM" id="SSF57716">
    <property type="entry name" value="Glucocorticoid receptor-like (DNA-binding domain)"/>
    <property type="match status" value="1"/>
</dbReference>
<protein>
    <submittedName>
        <fullName evidence="14">Nuclear hormone receptor FTZ-F1 beta-like isoform X1</fullName>
    </submittedName>
</protein>
<dbReference type="SMART" id="SM00430">
    <property type="entry name" value="HOLI"/>
    <property type="match status" value="1"/>
</dbReference>
<evidence type="ECO:0000313" key="13">
    <source>
        <dbReference type="Proteomes" id="UP000694941"/>
    </source>
</evidence>
<dbReference type="Pfam" id="PF00105">
    <property type="entry name" value="zf-C4"/>
    <property type="match status" value="1"/>
</dbReference>
<dbReference type="InterPro" id="IPR013088">
    <property type="entry name" value="Znf_NHR/GATA"/>
</dbReference>